<evidence type="ECO:0000256" key="2">
    <source>
        <dbReference type="ARBA" id="ARBA00008779"/>
    </source>
</evidence>
<evidence type="ECO:0000256" key="7">
    <source>
        <dbReference type="SAM" id="SignalP"/>
    </source>
</evidence>
<dbReference type="GO" id="GO:0046872">
    <property type="term" value="F:metal ion binding"/>
    <property type="evidence" value="ECO:0007669"/>
    <property type="project" value="UniProtKB-KW"/>
</dbReference>
<feature type="chain" id="PRO_5022721468" evidence="7">
    <location>
        <begin position="30"/>
        <end position="489"/>
    </location>
</feature>
<name>A0A5B1CKT4_9BACT</name>
<keyword evidence="10" id="KW-1185">Reference proteome</keyword>
<dbReference type="InterPro" id="IPR035874">
    <property type="entry name" value="IDS"/>
</dbReference>
<evidence type="ECO:0000259" key="8">
    <source>
        <dbReference type="Pfam" id="PF00884"/>
    </source>
</evidence>
<keyword evidence="6" id="KW-0106">Calcium</keyword>
<dbReference type="Proteomes" id="UP000322699">
    <property type="component" value="Unassembled WGS sequence"/>
</dbReference>
<comment type="similarity">
    <text evidence="2">Belongs to the sulfatase family.</text>
</comment>
<dbReference type="GO" id="GO:0047753">
    <property type="term" value="F:choline-sulfatase activity"/>
    <property type="evidence" value="ECO:0007669"/>
    <property type="project" value="UniProtKB-EC"/>
</dbReference>
<dbReference type="CDD" id="cd16030">
    <property type="entry name" value="iduronate-2-sulfatase"/>
    <property type="match status" value="1"/>
</dbReference>
<keyword evidence="5 9" id="KW-0378">Hydrolase</keyword>
<evidence type="ECO:0000256" key="6">
    <source>
        <dbReference type="ARBA" id="ARBA00022837"/>
    </source>
</evidence>
<dbReference type="InterPro" id="IPR017850">
    <property type="entry name" value="Alkaline_phosphatase_core_sf"/>
</dbReference>
<evidence type="ECO:0000256" key="5">
    <source>
        <dbReference type="ARBA" id="ARBA00022801"/>
    </source>
</evidence>
<dbReference type="EC" id="3.1.6.6" evidence="9"/>
<proteinExistence type="inferred from homology"/>
<dbReference type="OrthoDB" id="9782218at2"/>
<comment type="cofactor">
    <cofactor evidence="1">
        <name>Ca(2+)</name>
        <dbReference type="ChEBI" id="CHEBI:29108"/>
    </cofactor>
</comment>
<dbReference type="InterPro" id="IPR000917">
    <property type="entry name" value="Sulfatase_N"/>
</dbReference>
<evidence type="ECO:0000313" key="10">
    <source>
        <dbReference type="Proteomes" id="UP000322699"/>
    </source>
</evidence>
<feature type="domain" description="Sulfatase N-terminal" evidence="8">
    <location>
        <begin position="37"/>
        <end position="396"/>
    </location>
</feature>
<sequence length="489" mass="54169" precursor="true">MHHFFSRNAAFTIAKWAGICLIFSSFANAADQQNSRPNVLLICVDDLRPELNCYGASYIQSPNIDELASSGTLFSRHYVQAPTCGASRSALLTGKYGGSSNFTLLKRAERISAGQDVLPSMPEWFKQNGYTTVSVGKVSHHPGGRGGPDWNDPSKPEMPNAWDKHLLPFGQWKHPRGWMHGLAHGEIRTKGSNNTDVFQSAEGDDSIYPDGPSIDESLRQLDALNNDKSKPFFLAVGILRPHLPFGAPAKYMGAYRDITLPPIPHPQKPSGKTTWHRSGEFMNYNLWGKNPNEDAKFADQVRRHYAACVSYADAQVGKLVQSLKASGAWENTIVVLWGDHGYHLGEHAIWGKHALFEESLHSPLIIRTPDMQRQQKKTDGIVESIDLFPTLCELANLPAPGFVEGVSLVPMLTSPGVSGHPAISYFKKAQTIRTDTHRLIIHRGGHQELYDHRVDDGETNNVAKDYPEIVSELQQQLNERLPSLAGSPK</sequence>
<organism evidence="9 10">
    <name type="scientific">Rubripirellula obstinata</name>
    <dbReference type="NCBI Taxonomy" id="406547"/>
    <lineage>
        <taxon>Bacteria</taxon>
        <taxon>Pseudomonadati</taxon>
        <taxon>Planctomycetota</taxon>
        <taxon>Planctomycetia</taxon>
        <taxon>Pirellulales</taxon>
        <taxon>Pirellulaceae</taxon>
        <taxon>Rubripirellula</taxon>
    </lineage>
</organism>
<dbReference type="RefSeq" id="WP_084422881.1">
    <property type="nucleotide sequence ID" value="NZ_LWSK01000111.1"/>
</dbReference>
<evidence type="ECO:0000256" key="4">
    <source>
        <dbReference type="ARBA" id="ARBA00022729"/>
    </source>
</evidence>
<dbReference type="EMBL" id="VRLW01000001">
    <property type="protein sequence ID" value="KAA1260921.1"/>
    <property type="molecule type" value="Genomic_DNA"/>
</dbReference>
<feature type="signal peptide" evidence="7">
    <location>
        <begin position="1"/>
        <end position="29"/>
    </location>
</feature>
<keyword evidence="3" id="KW-0479">Metal-binding</keyword>
<dbReference type="AlphaFoldDB" id="A0A5B1CKT4"/>
<accession>A0A5B1CKT4</accession>
<keyword evidence="4 7" id="KW-0732">Signal</keyword>
<evidence type="ECO:0000313" key="9">
    <source>
        <dbReference type="EMBL" id="KAA1260921.1"/>
    </source>
</evidence>
<reference evidence="9 10" key="1">
    <citation type="submission" date="2019-08" db="EMBL/GenBank/DDBJ databases">
        <title>Deep-cultivation of Planctomycetes and their phenomic and genomic characterization uncovers novel biology.</title>
        <authorList>
            <person name="Wiegand S."/>
            <person name="Jogler M."/>
            <person name="Boedeker C."/>
            <person name="Pinto D."/>
            <person name="Vollmers J."/>
            <person name="Rivas-Marin E."/>
            <person name="Kohn T."/>
            <person name="Peeters S.H."/>
            <person name="Heuer A."/>
            <person name="Rast P."/>
            <person name="Oberbeckmann S."/>
            <person name="Bunk B."/>
            <person name="Jeske O."/>
            <person name="Meyerdierks A."/>
            <person name="Storesund J.E."/>
            <person name="Kallscheuer N."/>
            <person name="Luecker S."/>
            <person name="Lage O.M."/>
            <person name="Pohl T."/>
            <person name="Merkel B.J."/>
            <person name="Hornburger P."/>
            <person name="Mueller R.-W."/>
            <person name="Bruemmer F."/>
            <person name="Labrenz M."/>
            <person name="Spormann A.M."/>
            <person name="Op Den Camp H."/>
            <person name="Overmann J."/>
            <person name="Amann R."/>
            <person name="Jetten M.S.M."/>
            <person name="Mascher T."/>
            <person name="Medema M.H."/>
            <person name="Devos D.P."/>
            <person name="Kaster A.-K."/>
            <person name="Ovreas L."/>
            <person name="Rohde M."/>
            <person name="Galperin M.Y."/>
            <person name="Jogler C."/>
        </authorList>
    </citation>
    <scope>NUCLEOTIDE SEQUENCE [LARGE SCALE GENOMIC DNA]</scope>
    <source>
        <strain evidence="9 10">LF1</strain>
    </source>
</reference>
<dbReference type="Gene3D" id="3.40.720.10">
    <property type="entry name" value="Alkaline Phosphatase, subunit A"/>
    <property type="match status" value="1"/>
</dbReference>
<dbReference type="Pfam" id="PF00884">
    <property type="entry name" value="Sulfatase"/>
    <property type="match status" value="1"/>
</dbReference>
<dbReference type="PANTHER" id="PTHR45953">
    <property type="entry name" value="IDURONATE 2-SULFATASE"/>
    <property type="match status" value="1"/>
</dbReference>
<evidence type="ECO:0000256" key="1">
    <source>
        <dbReference type="ARBA" id="ARBA00001913"/>
    </source>
</evidence>
<evidence type="ECO:0000256" key="3">
    <source>
        <dbReference type="ARBA" id="ARBA00022723"/>
    </source>
</evidence>
<comment type="caution">
    <text evidence="9">The sequence shown here is derived from an EMBL/GenBank/DDBJ whole genome shotgun (WGS) entry which is preliminary data.</text>
</comment>
<gene>
    <name evidence="9" type="primary">betC_4</name>
    <name evidence="9" type="ORF">LF1_34630</name>
</gene>
<dbReference type="SUPFAM" id="SSF53649">
    <property type="entry name" value="Alkaline phosphatase-like"/>
    <property type="match status" value="1"/>
</dbReference>
<protein>
    <submittedName>
        <fullName evidence="9">Choline-sulfatase</fullName>
        <ecNumber evidence="9">3.1.6.6</ecNumber>
    </submittedName>
</protein>
<dbReference type="PANTHER" id="PTHR45953:SF1">
    <property type="entry name" value="IDURONATE 2-SULFATASE"/>
    <property type="match status" value="1"/>
</dbReference>
<dbReference type="GO" id="GO:0004423">
    <property type="term" value="F:iduronate-2-sulfatase activity"/>
    <property type="evidence" value="ECO:0007669"/>
    <property type="project" value="InterPro"/>
</dbReference>
<dbReference type="GO" id="GO:0005737">
    <property type="term" value="C:cytoplasm"/>
    <property type="evidence" value="ECO:0007669"/>
    <property type="project" value="TreeGrafter"/>
</dbReference>